<evidence type="ECO:0000313" key="1">
    <source>
        <dbReference type="EMBL" id="WEL38582.1"/>
    </source>
</evidence>
<keyword evidence="2" id="KW-1185">Reference proteome</keyword>
<gene>
    <name evidence="1" type="ORF">PFJ87_05g00500</name>
</gene>
<name>A0ABY8CI77_ENCHE</name>
<accession>A0ABY8CI77</accession>
<dbReference type="EMBL" id="CP119066">
    <property type="protein sequence ID" value="WEL38582.1"/>
    <property type="molecule type" value="Genomic_DNA"/>
</dbReference>
<proteinExistence type="predicted"/>
<organism evidence="1 2">
    <name type="scientific">Encephalitozoon hellem</name>
    <name type="common">Microsporidian parasite</name>
    <dbReference type="NCBI Taxonomy" id="27973"/>
    <lineage>
        <taxon>Eukaryota</taxon>
        <taxon>Fungi</taxon>
        <taxon>Fungi incertae sedis</taxon>
        <taxon>Microsporidia</taxon>
        <taxon>Unikaryonidae</taxon>
        <taxon>Encephalitozoon</taxon>
    </lineage>
</organism>
<protein>
    <submittedName>
        <fullName evidence="1">DNA polymerase II subunit A</fullName>
    </submittedName>
</protein>
<reference evidence="1 2" key="1">
    <citation type="submission" date="2023-02" db="EMBL/GenBank/DDBJ databases">
        <title>Encephalitozoon hellem ATCC 50451 complete genome.</title>
        <authorList>
            <person name="Mascarenhas dos Santos A.C."/>
            <person name="Julian A.T."/>
            <person name="Pombert J.-F."/>
        </authorList>
    </citation>
    <scope>NUCLEOTIDE SEQUENCE [LARGE SCALE GENOMIC DNA]</scope>
    <source>
        <strain evidence="1 2">ATCC 50451</strain>
    </source>
</reference>
<evidence type="ECO:0000313" key="2">
    <source>
        <dbReference type="Proteomes" id="UP001217963"/>
    </source>
</evidence>
<dbReference type="Proteomes" id="UP001217963">
    <property type="component" value="Chromosome V"/>
</dbReference>
<sequence>MRERIYREFTCERGIMLSSEVLEYLEENIKDEVMLKAISSEYKRRNGQRLADICSIREVAESFNIKKDAYNILNQEFKEKNELLKYRNLLSRIERMVQPIYLLGEEYATIFGCYYKDRNGREVLEDEGDVIPLDMRKCNGDVFLCDNIFVAIEGKKIGDKFVGFKTYLPSIEKKVRKVPNIDKKDLKILFFSDFQVNEINGRILGRILSKTAPDIVVLMGRLCPERSSFIPFTSFREGLRSASSQVEIPDIILCPDADDLYPSFLPKEIEIPEEHGKSIRAATNPFILETHGCSIGVIREDVFKYKEQGTFIGRNYVDSFVRTVLSQHSFNPFGISNLDIDGVPGVFIVGQDFYPFVTSVEDVVFVSCPSFKEEMSFVSYDTSSGDPVILSTKHLLK</sequence>